<keyword evidence="2" id="KW-1185">Reference proteome</keyword>
<proteinExistence type="predicted"/>
<name>A0ABQ9H8G7_9NEOP</name>
<reference evidence="1 2" key="1">
    <citation type="submission" date="2023-02" db="EMBL/GenBank/DDBJ databases">
        <title>LHISI_Scaffold_Assembly.</title>
        <authorList>
            <person name="Stuart O.P."/>
            <person name="Cleave R."/>
            <person name="Magrath M.J.L."/>
            <person name="Mikheyev A.S."/>
        </authorList>
    </citation>
    <scope>NUCLEOTIDE SEQUENCE [LARGE SCALE GENOMIC DNA]</scope>
    <source>
        <strain evidence="1">Daus_M_001</strain>
        <tissue evidence="1">Leg muscle</tissue>
    </source>
</reference>
<gene>
    <name evidence="1" type="ORF">PR048_017026</name>
</gene>
<sequence length="65" mass="7932">MPHSVLPAVLPHFAEHRNKLFVHRMVRTYRNITEAQHLYMSTKEQQRKFLLELRLQFVKLLEFTI</sequence>
<dbReference type="Proteomes" id="UP001159363">
    <property type="component" value="Chromosome 5"/>
</dbReference>
<evidence type="ECO:0000313" key="1">
    <source>
        <dbReference type="EMBL" id="KAJ8880556.1"/>
    </source>
</evidence>
<organism evidence="1 2">
    <name type="scientific">Dryococelus australis</name>
    <dbReference type="NCBI Taxonomy" id="614101"/>
    <lineage>
        <taxon>Eukaryota</taxon>
        <taxon>Metazoa</taxon>
        <taxon>Ecdysozoa</taxon>
        <taxon>Arthropoda</taxon>
        <taxon>Hexapoda</taxon>
        <taxon>Insecta</taxon>
        <taxon>Pterygota</taxon>
        <taxon>Neoptera</taxon>
        <taxon>Polyneoptera</taxon>
        <taxon>Phasmatodea</taxon>
        <taxon>Verophasmatodea</taxon>
        <taxon>Anareolatae</taxon>
        <taxon>Phasmatidae</taxon>
        <taxon>Eurycanthinae</taxon>
        <taxon>Dryococelus</taxon>
    </lineage>
</organism>
<evidence type="ECO:0000313" key="2">
    <source>
        <dbReference type="Proteomes" id="UP001159363"/>
    </source>
</evidence>
<accession>A0ABQ9H8G7</accession>
<comment type="caution">
    <text evidence="1">The sequence shown here is derived from an EMBL/GenBank/DDBJ whole genome shotgun (WGS) entry which is preliminary data.</text>
</comment>
<dbReference type="EMBL" id="JARBHB010000006">
    <property type="protein sequence ID" value="KAJ8880556.1"/>
    <property type="molecule type" value="Genomic_DNA"/>
</dbReference>
<protein>
    <submittedName>
        <fullName evidence="1">Uncharacterized protein</fullName>
    </submittedName>
</protein>